<name>A0A0L0F7H9_9EUKA</name>
<proteinExistence type="predicted"/>
<dbReference type="GeneID" id="25915252"/>
<feature type="non-terminal residue" evidence="1">
    <location>
        <position position="1"/>
    </location>
</feature>
<dbReference type="RefSeq" id="XP_014146594.1">
    <property type="nucleotide sequence ID" value="XM_014291119.1"/>
</dbReference>
<evidence type="ECO:0000313" key="1">
    <source>
        <dbReference type="EMBL" id="KNC72692.1"/>
    </source>
</evidence>
<sequence length="78" mass="8919">EAQYLLAEARLDTTAVKFQLLDAAIEYRTSFLALQSTDDDEDYRYFIISVQWVCALMEKVILEAFSPEKDAQSTNSMS</sequence>
<keyword evidence="2" id="KW-1185">Reference proteome</keyword>
<gene>
    <name evidence="1" type="ORF">SARC_14748</name>
</gene>
<organism evidence="1 2">
    <name type="scientific">Sphaeroforma arctica JP610</name>
    <dbReference type="NCBI Taxonomy" id="667725"/>
    <lineage>
        <taxon>Eukaryota</taxon>
        <taxon>Ichthyosporea</taxon>
        <taxon>Ichthyophonida</taxon>
        <taxon>Sphaeroforma</taxon>
    </lineage>
</organism>
<evidence type="ECO:0000313" key="2">
    <source>
        <dbReference type="Proteomes" id="UP000054560"/>
    </source>
</evidence>
<protein>
    <submittedName>
        <fullName evidence="1">Uncharacterized protein</fullName>
    </submittedName>
</protein>
<dbReference type="EMBL" id="KQ246646">
    <property type="protein sequence ID" value="KNC72692.1"/>
    <property type="molecule type" value="Genomic_DNA"/>
</dbReference>
<reference evidence="1 2" key="1">
    <citation type="submission" date="2011-02" db="EMBL/GenBank/DDBJ databases">
        <title>The Genome Sequence of Sphaeroforma arctica JP610.</title>
        <authorList>
            <consortium name="The Broad Institute Genome Sequencing Platform"/>
            <person name="Russ C."/>
            <person name="Cuomo C."/>
            <person name="Young S.K."/>
            <person name="Zeng Q."/>
            <person name="Gargeya S."/>
            <person name="Alvarado L."/>
            <person name="Berlin A."/>
            <person name="Chapman S.B."/>
            <person name="Chen Z."/>
            <person name="Freedman E."/>
            <person name="Gellesch M."/>
            <person name="Goldberg J."/>
            <person name="Griggs A."/>
            <person name="Gujja S."/>
            <person name="Heilman E."/>
            <person name="Heiman D."/>
            <person name="Howarth C."/>
            <person name="Mehta T."/>
            <person name="Neiman D."/>
            <person name="Pearson M."/>
            <person name="Roberts A."/>
            <person name="Saif S."/>
            <person name="Shea T."/>
            <person name="Shenoy N."/>
            <person name="Sisk P."/>
            <person name="Stolte C."/>
            <person name="Sykes S."/>
            <person name="White J."/>
            <person name="Yandava C."/>
            <person name="Burger G."/>
            <person name="Gray M.W."/>
            <person name="Holland P.W.H."/>
            <person name="King N."/>
            <person name="Lang F.B.F."/>
            <person name="Roger A.J."/>
            <person name="Ruiz-Trillo I."/>
            <person name="Haas B."/>
            <person name="Nusbaum C."/>
            <person name="Birren B."/>
        </authorList>
    </citation>
    <scope>NUCLEOTIDE SEQUENCE [LARGE SCALE GENOMIC DNA]</scope>
    <source>
        <strain evidence="1 2">JP610</strain>
    </source>
</reference>
<accession>A0A0L0F7H9</accession>
<dbReference type="Proteomes" id="UP000054560">
    <property type="component" value="Unassembled WGS sequence"/>
</dbReference>
<dbReference type="AlphaFoldDB" id="A0A0L0F7H9"/>